<dbReference type="EMBL" id="APKE01000026">
    <property type="protein sequence ID" value="KAF0675427.1"/>
    <property type="molecule type" value="Genomic_DNA"/>
</dbReference>
<organism evidence="1 2">
    <name type="scientific">Profundibacterium mesophilum KAUST100406-0324</name>
    <dbReference type="NCBI Taxonomy" id="1037889"/>
    <lineage>
        <taxon>Bacteria</taxon>
        <taxon>Pseudomonadati</taxon>
        <taxon>Pseudomonadota</taxon>
        <taxon>Alphaproteobacteria</taxon>
        <taxon>Rhodobacterales</taxon>
        <taxon>Roseobacteraceae</taxon>
        <taxon>Profundibacterium</taxon>
    </lineage>
</organism>
<dbReference type="Proteomes" id="UP000698242">
    <property type="component" value="Unassembled WGS sequence"/>
</dbReference>
<evidence type="ECO:0000313" key="2">
    <source>
        <dbReference type="Proteomes" id="UP000698242"/>
    </source>
</evidence>
<gene>
    <name evidence="1" type="ORF">PMES_02317</name>
</gene>
<reference evidence="1" key="1">
    <citation type="submission" date="2013-03" db="EMBL/GenBank/DDBJ databases">
        <title>Genome Sequence of the Profundibacterium mesophilum strain KAUST100406-0324T from Red Sea, a novel genus in the family Rhodobacteraceae.</title>
        <authorList>
            <person name="Essack M."/>
            <person name="Alam I."/>
            <person name="Lafi F."/>
            <person name="Alawi W."/>
            <person name="Kamanu F."/>
            <person name="Al-Suwailem A."/>
            <person name="Lee O.O."/>
            <person name="Xu Y."/>
            <person name="Bajic V."/>
            <person name="Qian P.-Y."/>
            <person name="Archer J."/>
        </authorList>
    </citation>
    <scope>NUCLEOTIDE SEQUENCE</scope>
    <source>
        <strain evidence="1">KAUST100406-0324</strain>
    </source>
</reference>
<comment type="caution">
    <text evidence="1">The sequence shown here is derived from an EMBL/GenBank/DDBJ whole genome shotgun (WGS) entry which is preliminary data.</text>
</comment>
<sequence>MADTVKTPCPDIPYWPEPVTWRTGPRPGY</sequence>
<name>A0A921NPH5_9RHOB</name>
<accession>A0A921NPH5</accession>
<dbReference type="AlphaFoldDB" id="A0A921NPH5"/>
<proteinExistence type="predicted"/>
<protein>
    <submittedName>
        <fullName evidence="1">Uncharacterized protein</fullName>
    </submittedName>
</protein>
<evidence type="ECO:0000313" key="1">
    <source>
        <dbReference type="EMBL" id="KAF0675427.1"/>
    </source>
</evidence>
<keyword evidence="2" id="KW-1185">Reference proteome</keyword>